<evidence type="ECO:0000313" key="3">
    <source>
        <dbReference type="Proteomes" id="UP000299102"/>
    </source>
</evidence>
<dbReference type="OrthoDB" id="7743577at2759"/>
<dbReference type="GO" id="GO:0008168">
    <property type="term" value="F:methyltransferase activity"/>
    <property type="evidence" value="ECO:0007669"/>
    <property type="project" value="UniProtKB-KW"/>
</dbReference>
<reference evidence="2 3" key="1">
    <citation type="journal article" date="2019" name="Commun. Biol.">
        <title>The bagworm genome reveals a unique fibroin gene that provides high tensile strength.</title>
        <authorList>
            <person name="Kono N."/>
            <person name="Nakamura H."/>
            <person name="Ohtoshi R."/>
            <person name="Tomita M."/>
            <person name="Numata K."/>
            <person name="Arakawa K."/>
        </authorList>
    </citation>
    <scope>NUCLEOTIDE SEQUENCE [LARGE SCALE GENOMIC DNA]</scope>
</reference>
<keyword evidence="2" id="KW-0489">Methyltransferase</keyword>
<proteinExistence type="predicted"/>
<dbReference type="GO" id="GO:0003676">
    <property type="term" value="F:nucleic acid binding"/>
    <property type="evidence" value="ECO:0007669"/>
    <property type="project" value="InterPro"/>
</dbReference>
<dbReference type="AlphaFoldDB" id="A0A4C1SU69"/>
<dbReference type="Proteomes" id="UP000299102">
    <property type="component" value="Unassembled WGS sequence"/>
</dbReference>
<keyword evidence="3" id="KW-1185">Reference proteome</keyword>
<dbReference type="Gene3D" id="3.30.420.10">
    <property type="entry name" value="Ribonuclease H-like superfamily/Ribonuclease H"/>
    <property type="match status" value="1"/>
</dbReference>
<feature type="region of interest" description="Disordered" evidence="1">
    <location>
        <begin position="81"/>
        <end position="127"/>
    </location>
</feature>
<dbReference type="GO" id="GO:0032259">
    <property type="term" value="P:methylation"/>
    <property type="evidence" value="ECO:0007669"/>
    <property type="project" value="UniProtKB-KW"/>
</dbReference>
<keyword evidence="2" id="KW-0808">Transferase</keyword>
<evidence type="ECO:0000313" key="2">
    <source>
        <dbReference type="EMBL" id="GBP04601.1"/>
    </source>
</evidence>
<organism evidence="2 3">
    <name type="scientific">Eumeta variegata</name>
    <name type="common">Bagworm moth</name>
    <name type="synonym">Eumeta japonica</name>
    <dbReference type="NCBI Taxonomy" id="151549"/>
    <lineage>
        <taxon>Eukaryota</taxon>
        <taxon>Metazoa</taxon>
        <taxon>Ecdysozoa</taxon>
        <taxon>Arthropoda</taxon>
        <taxon>Hexapoda</taxon>
        <taxon>Insecta</taxon>
        <taxon>Pterygota</taxon>
        <taxon>Neoptera</taxon>
        <taxon>Endopterygota</taxon>
        <taxon>Lepidoptera</taxon>
        <taxon>Glossata</taxon>
        <taxon>Ditrysia</taxon>
        <taxon>Tineoidea</taxon>
        <taxon>Psychidae</taxon>
        <taxon>Oiketicinae</taxon>
        <taxon>Eumeta</taxon>
    </lineage>
</organism>
<comment type="caution">
    <text evidence="2">The sequence shown here is derived from an EMBL/GenBank/DDBJ whole genome shotgun (WGS) entry which is preliminary data.</text>
</comment>
<dbReference type="EMBL" id="BGZK01000014">
    <property type="protein sequence ID" value="GBP04601.1"/>
    <property type="molecule type" value="Genomic_DNA"/>
</dbReference>
<protein>
    <submittedName>
        <fullName evidence="2">Histone-lysine N-methyltransferase SETMAR</fullName>
    </submittedName>
</protein>
<gene>
    <name evidence="2" type="primary">SETMAR</name>
    <name evidence="2" type="ORF">EVAR_3944_1</name>
</gene>
<dbReference type="InterPro" id="IPR036397">
    <property type="entry name" value="RNaseH_sf"/>
</dbReference>
<sequence length="127" mass="13967">MNRLLICDSLLKRNETESFLKILTTCDEKWMTYDKNVLKRSWSKDKQAPQTIAKPGVGGWSVTVAGNCHTALPADVEMRLRFPKGPAQQATSQSDSGFGDDARSRPIAAPHRRRAGDTVTAARAPTP</sequence>
<evidence type="ECO:0000256" key="1">
    <source>
        <dbReference type="SAM" id="MobiDB-lite"/>
    </source>
</evidence>
<accession>A0A4C1SU69</accession>
<name>A0A4C1SU69_EUMVA</name>